<reference evidence="1" key="1">
    <citation type="submission" date="2020-07" db="EMBL/GenBank/DDBJ databases">
        <title>Multicomponent nature underlies the extraordinary mechanical properties of spider dragline silk.</title>
        <authorList>
            <person name="Kono N."/>
            <person name="Nakamura H."/>
            <person name="Mori M."/>
            <person name="Yoshida Y."/>
            <person name="Ohtoshi R."/>
            <person name="Malay A.D."/>
            <person name="Moran D.A.P."/>
            <person name="Tomita M."/>
            <person name="Numata K."/>
            <person name="Arakawa K."/>
        </authorList>
    </citation>
    <scope>NUCLEOTIDE SEQUENCE</scope>
</reference>
<dbReference type="EMBL" id="BMAO01026766">
    <property type="protein sequence ID" value="GFR12325.1"/>
    <property type="molecule type" value="Genomic_DNA"/>
</dbReference>
<protein>
    <submittedName>
        <fullName evidence="1">Uncharacterized protein</fullName>
    </submittedName>
</protein>
<accession>A0A8X6LJQ0</accession>
<evidence type="ECO:0000313" key="1">
    <source>
        <dbReference type="EMBL" id="GFR12325.1"/>
    </source>
</evidence>
<proteinExistence type="predicted"/>
<organism evidence="1 2">
    <name type="scientific">Trichonephila clavata</name>
    <name type="common">Joro spider</name>
    <name type="synonym">Nephila clavata</name>
    <dbReference type="NCBI Taxonomy" id="2740835"/>
    <lineage>
        <taxon>Eukaryota</taxon>
        <taxon>Metazoa</taxon>
        <taxon>Ecdysozoa</taxon>
        <taxon>Arthropoda</taxon>
        <taxon>Chelicerata</taxon>
        <taxon>Arachnida</taxon>
        <taxon>Araneae</taxon>
        <taxon>Araneomorphae</taxon>
        <taxon>Entelegynae</taxon>
        <taxon>Araneoidea</taxon>
        <taxon>Nephilidae</taxon>
        <taxon>Trichonephila</taxon>
    </lineage>
</organism>
<sequence>MDGREDGVTSRGSIVCLLHHPFLLTSAQETEEGCSRASSCIDRTRTWIDLRFPRRTSLGKGFMKLGRPVQLVHPIVIISIPGGPRNMTSSVVVLEVTMDQPVKCLPPGSTLKKKKQKKPVGAGVELTRNWDQWSQSIP</sequence>
<dbReference type="OrthoDB" id="6470977at2759"/>
<dbReference type="AlphaFoldDB" id="A0A8X6LJQ0"/>
<evidence type="ECO:0000313" key="2">
    <source>
        <dbReference type="Proteomes" id="UP000887116"/>
    </source>
</evidence>
<keyword evidence="2" id="KW-1185">Reference proteome</keyword>
<name>A0A8X6LJQ0_TRICU</name>
<comment type="caution">
    <text evidence="1">The sequence shown here is derived from an EMBL/GenBank/DDBJ whole genome shotgun (WGS) entry which is preliminary data.</text>
</comment>
<dbReference type="Proteomes" id="UP000887116">
    <property type="component" value="Unassembled WGS sequence"/>
</dbReference>
<gene>
    <name evidence="1" type="ORF">TNCT_118231</name>
</gene>